<dbReference type="Pfam" id="PF19279">
    <property type="entry name" value="YegS_C"/>
    <property type="match status" value="1"/>
</dbReference>
<dbReference type="HOGENOM" id="CLU_045532_1_3_3"/>
<protein>
    <recommendedName>
        <fullName evidence="1">DAGKc domain-containing protein</fullName>
    </recommendedName>
</protein>
<dbReference type="PANTHER" id="PTHR30492">
    <property type="entry name" value="METHYLGLYOXAL SYNTHASE"/>
    <property type="match status" value="1"/>
</dbReference>
<dbReference type="SMART" id="SM00046">
    <property type="entry name" value="DAGKc"/>
    <property type="match status" value="1"/>
</dbReference>
<accession>K9W253</accession>
<dbReference type="InterPro" id="IPR005218">
    <property type="entry name" value="Diacylglycerol/lipid_kinase"/>
</dbReference>
<keyword evidence="3" id="KW-1185">Reference proteome</keyword>
<reference evidence="2 3" key="1">
    <citation type="submission" date="2012-06" db="EMBL/GenBank/DDBJ databases">
        <title>Finished chromosome of genome of Crinalium epipsammum PCC 9333.</title>
        <authorList>
            <consortium name="US DOE Joint Genome Institute"/>
            <person name="Gugger M."/>
            <person name="Coursin T."/>
            <person name="Rippka R."/>
            <person name="Tandeau De Marsac N."/>
            <person name="Huntemann M."/>
            <person name="Wei C.-L."/>
            <person name="Han J."/>
            <person name="Detter J.C."/>
            <person name="Han C."/>
            <person name="Tapia R."/>
            <person name="Davenport K."/>
            <person name="Daligault H."/>
            <person name="Erkkila T."/>
            <person name="Gu W."/>
            <person name="Munk A.C.C."/>
            <person name="Teshima H."/>
            <person name="Xu Y."/>
            <person name="Chain P."/>
            <person name="Chen A."/>
            <person name="Krypides N."/>
            <person name="Mavromatis K."/>
            <person name="Markowitz V."/>
            <person name="Szeto E."/>
            <person name="Ivanova N."/>
            <person name="Mikhailova N."/>
            <person name="Ovchinnikova G."/>
            <person name="Pagani I."/>
            <person name="Pati A."/>
            <person name="Goodwin L."/>
            <person name="Peters L."/>
            <person name="Pitluck S."/>
            <person name="Woyke T."/>
            <person name="Kerfeld C."/>
        </authorList>
    </citation>
    <scope>NUCLEOTIDE SEQUENCE [LARGE SCALE GENOMIC DNA]</scope>
    <source>
        <strain evidence="2 3">PCC 9333</strain>
    </source>
</reference>
<dbReference type="InterPro" id="IPR001206">
    <property type="entry name" value="Diacylglycerol_kinase_cat_dom"/>
</dbReference>
<dbReference type="RefSeq" id="WP_015203940.1">
    <property type="nucleotide sequence ID" value="NC_019753.1"/>
</dbReference>
<dbReference type="NCBIfam" id="TIGR00147">
    <property type="entry name" value="YegS/Rv2252/BmrU family lipid kinase"/>
    <property type="match status" value="1"/>
</dbReference>
<dbReference type="Gene3D" id="2.60.200.40">
    <property type="match status" value="1"/>
</dbReference>
<dbReference type="Pfam" id="PF00781">
    <property type="entry name" value="DAGK_cat"/>
    <property type="match status" value="1"/>
</dbReference>
<feature type="domain" description="DAGKc" evidence="1">
    <location>
        <begin position="1"/>
        <end position="127"/>
    </location>
</feature>
<sequence>MSKRALLLVNPHARRGKNALLQAMQELRQLNIEIIEGKSNNPADFAKIIRQYHQQVDLVIIGGGDGTVNAAVEGLLDTDLPLGILPLGTANNLARTLKIPPSIPQACQIIAGGKVQSIDLGWVNGKYFFNIASLGLSAEVNRRVSKRLKRHWGVFAYIVTALQTLLTIRPFWVDILCDDESIEVKTIQITVANGRYYGSGLVIADDATIDDQTLDLHSLEIQHWWEILPLIPAALRGKSSIGKGVRTIKGKDIRLHTRKPYAINTDGERTTETPARFRVIPNALQVFVPNK</sequence>
<dbReference type="AlphaFoldDB" id="K9W253"/>
<dbReference type="GO" id="GO:0005524">
    <property type="term" value="F:ATP binding"/>
    <property type="evidence" value="ECO:0007669"/>
    <property type="project" value="InterPro"/>
</dbReference>
<evidence type="ECO:0000313" key="2">
    <source>
        <dbReference type="EMBL" id="AFZ13832.1"/>
    </source>
</evidence>
<name>K9W253_9CYAN</name>
<evidence type="ECO:0000259" key="1">
    <source>
        <dbReference type="PROSITE" id="PS50146"/>
    </source>
</evidence>
<dbReference type="KEGG" id="cep:Cri9333_2993"/>
<organism evidence="2 3">
    <name type="scientific">Crinalium epipsammum PCC 9333</name>
    <dbReference type="NCBI Taxonomy" id="1173022"/>
    <lineage>
        <taxon>Bacteria</taxon>
        <taxon>Bacillati</taxon>
        <taxon>Cyanobacteriota</taxon>
        <taxon>Cyanophyceae</taxon>
        <taxon>Gomontiellales</taxon>
        <taxon>Gomontiellaceae</taxon>
        <taxon>Crinalium</taxon>
    </lineage>
</organism>
<dbReference type="GO" id="GO:0008654">
    <property type="term" value="P:phospholipid biosynthetic process"/>
    <property type="evidence" value="ECO:0007669"/>
    <property type="project" value="InterPro"/>
</dbReference>
<dbReference type="PROSITE" id="PS50146">
    <property type="entry name" value="DAGK"/>
    <property type="match status" value="1"/>
</dbReference>
<dbReference type="InterPro" id="IPR045540">
    <property type="entry name" value="YegS/DAGK_C"/>
</dbReference>
<dbReference type="InterPro" id="IPR016064">
    <property type="entry name" value="NAD/diacylglycerol_kinase_sf"/>
</dbReference>
<dbReference type="eggNOG" id="COG1597">
    <property type="taxonomic scope" value="Bacteria"/>
</dbReference>
<dbReference type="GO" id="GO:0008929">
    <property type="term" value="F:methylglyoxal synthase activity"/>
    <property type="evidence" value="ECO:0007669"/>
    <property type="project" value="InterPro"/>
</dbReference>
<dbReference type="InterPro" id="IPR004363">
    <property type="entry name" value="Methylgl_synth"/>
</dbReference>
<dbReference type="GO" id="GO:0005829">
    <property type="term" value="C:cytosol"/>
    <property type="evidence" value="ECO:0007669"/>
    <property type="project" value="TreeGrafter"/>
</dbReference>
<dbReference type="GO" id="GO:0016301">
    <property type="term" value="F:kinase activity"/>
    <property type="evidence" value="ECO:0007669"/>
    <property type="project" value="InterPro"/>
</dbReference>
<evidence type="ECO:0000313" key="3">
    <source>
        <dbReference type="Proteomes" id="UP000010472"/>
    </source>
</evidence>
<dbReference type="Gene3D" id="3.40.50.10330">
    <property type="entry name" value="Probable inorganic polyphosphate/atp-NAD kinase, domain 1"/>
    <property type="match status" value="1"/>
</dbReference>
<dbReference type="GO" id="GO:0019242">
    <property type="term" value="P:methylglyoxal biosynthetic process"/>
    <property type="evidence" value="ECO:0007669"/>
    <property type="project" value="InterPro"/>
</dbReference>
<dbReference type="InterPro" id="IPR017438">
    <property type="entry name" value="ATP-NAD_kinase_N"/>
</dbReference>
<dbReference type="Proteomes" id="UP000010472">
    <property type="component" value="Chromosome"/>
</dbReference>
<dbReference type="NCBIfam" id="NF009604">
    <property type="entry name" value="PRK13057.1"/>
    <property type="match status" value="1"/>
</dbReference>
<dbReference type="OrthoDB" id="142078at2"/>
<proteinExistence type="predicted"/>
<dbReference type="SUPFAM" id="SSF111331">
    <property type="entry name" value="NAD kinase/diacylglycerol kinase-like"/>
    <property type="match status" value="1"/>
</dbReference>
<dbReference type="PANTHER" id="PTHR30492:SF0">
    <property type="entry name" value="METHYLGLYOXAL SYNTHASE"/>
    <property type="match status" value="1"/>
</dbReference>
<dbReference type="EMBL" id="CP003620">
    <property type="protein sequence ID" value="AFZ13832.1"/>
    <property type="molecule type" value="Genomic_DNA"/>
</dbReference>
<dbReference type="PATRIC" id="fig|1173022.3.peg.3239"/>
<gene>
    <name evidence="2" type="ORF">Cri9333_2993</name>
</gene>